<accession>A0A1I2X8X2</accession>
<protein>
    <recommendedName>
        <fullName evidence="3">SpoIIAA-like</fullName>
    </recommendedName>
</protein>
<evidence type="ECO:0000313" key="2">
    <source>
        <dbReference type="Proteomes" id="UP000198724"/>
    </source>
</evidence>
<dbReference type="Proteomes" id="UP000198724">
    <property type="component" value="Unassembled WGS sequence"/>
</dbReference>
<evidence type="ECO:0000313" key="1">
    <source>
        <dbReference type="EMBL" id="SFH08451.1"/>
    </source>
</evidence>
<name>A0A1I2X8X2_9BACT</name>
<dbReference type="AlphaFoldDB" id="A0A1I2X8X2"/>
<dbReference type="OrthoDB" id="852207at2"/>
<keyword evidence="2" id="KW-1185">Reference proteome</keyword>
<sequence>MLIPNQFIKLEFNPATDTLFVEWPNIHDYTLYELRFILAELINTVRNYDIKKILADSRKSTITLPEQEYGAIVDQFAKDLSTTRLQKLARLTTGLGYREKAAEKAADEVKGAFSVRSFYTREEALVWLND</sequence>
<dbReference type="STRING" id="1436961.SAMN05421739_105382"/>
<reference evidence="2" key="1">
    <citation type="submission" date="2016-10" db="EMBL/GenBank/DDBJ databases">
        <authorList>
            <person name="Varghese N."/>
            <person name="Submissions S."/>
        </authorList>
    </citation>
    <scope>NUCLEOTIDE SEQUENCE [LARGE SCALE GENOMIC DNA]</scope>
    <source>
        <strain evidence="2">LP51</strain>
    </source>
</reference>
<gene>
    <name evidence="1" type="ORF">SAMN05421739_105382</name>
</gene>
<organism evidence="1 2">
    <name type="scientific">Pontibacter chinhatensis</name>
    <dbReference type="NCBI Taxonomy" id="1436961"/>
    <lineage>
        <taxon>Bacteria</taxon>
        <taxon>Pseudomonadati</taxon>
        <taxon>Bacteroidota</taxon>
        <taxon>Cytophagia</taxon>
        <taxon>Cytophagales</taxon>
        <taxon>Hymenobacteraceae</taxon>
        <taxon>Pontibacter</taxon>
    </lineage>
</organism>
<dbReference type="RefSeq" id="WP_092103723.1">
    <property type="nucleotide sequence ID" value="NZ_FOOT01000005.1"/>
</dbReference>
<proteinExistence type="predicted"/>
<dbReference type="EMBL" id="FOOT01000005">
    <property type="protein sequence ID" value="SFH08451.1"/>
    <property type="molecule type" value="Genomic_DNA"/>
</dbReference>
<evidence type="ECO:0008006" key="3">
    <source>
        <dbReference type="Google" id="ProtNLM"/>
    </source>
</evidence>